<dbReference type="SMR" id="B4J2Z3"/>
<comment type="catalytic activity">
    <reaction evidence="1">
        <text>ATP = 3',5'-cyclic AMP + diphosphate</text>
        <dbReference type="Rhea" id="RHEA:15389"/>
        <dbReference type="ChEBI" id="CHEBI:30616"/>
        <dbReference type="ChEBI" id="CHEBI:33019"/>
        <dbReference type="ChEBI" id="CHEBI:58165"/>
        <dbReference type="EC" id="4.6.1.1"/>
    </reaction>
</comment>
<feature type="transmembrane region" description="Helical" evidence="15">
    <location>
        <begin position="142"/>
        <end position="173"/>
    </location>
</feature>
<dbReference type="Proteomes" id="UP000001070">
    <property type="component" value="Unassembled WGS sequence"/>
</dbReference>
<protein>
    <recommendedName>
        <fullName evidence="4">adenylate cyclase</fullName>
        <ecNumber evidence="4">4.6.1.1</ecNumber>
    </recommendedName>
</protein>
<feature type="transmembrane region" description="Helical" evidence="15">
    <location>
        <begin position="42"/>
        <end position="66"/>
    </location>
</feature>
<dbReference type="AlphaFoldDB" id="B4J2Z3"/>
<dbReference type="KEGG" id="dgr:6556827"/>
<evidence type="ECO:0000256" key="2">
    <source>
        <dbReference type="ARBA" id="ARBA00001946"/>
    </source>
</evidence>
<dbReference type="SMART" id="SM00044">
    <property type="entry name" value="CYCc"/>
    <property type="match status" value="2"/>
</dbReference>
<feature type="transmembrane region" description="Helical" evidence="15">
    <location>
        <begin position="727"/>
        <end position="748"/>
    </location>
</feature>
<feature type="transmembrane region" description="Helical" evidence="15">
    <location>
        <begin position="565"/>
        <end position="583"/>
    </location>
</feature>
<keyword evidence="8" id="KW-0067">ATP-binding</keyword>
<evidence type="ECO:0000313" key="17">
    <source>
        <dbReference type="EMBL" id="EDV97163.1"/>
    </source>
</evidence>
<evidence type="ECO:0000259" key="16">
    <source>
        <dbReference type="PROSITE" id="PS50125"/>
    </source>
</evidence>
<dbReference type="eggNOG" id="KOG3619">
    <property type="taxonomic scope" value="Eukaryota"/>
</dbReference>
<dbReference type="EC" id="4.6.1.1" evidence="4"/>
<dbReference type="PANTHER" id="PTHR45627">
    <property type="entry name" value="ADENYLATE CYCLASE TYPE 1"/>
    <property type="match status" value="1"/>
</dbReference>
<dbReference type="PANTHER" id="PTHR45627:SF23">
    <property type="entry name" value="AT30656P-RELATED"/>
    <property type="match status" value="1"/>
</dbReference>
<dbReference type="GO" id="GO:0006171">
    <property type="term" value="P:cAMP biosynthetic process"/>
    <property type="evidence" value="ECO:0007669"/>
    <property type="project" value="UniProtKB-KW"/>
</dbReference>
<feature type="transmembrane region" description="Helical" evidence="15">
    <location>
        <begin position="699"/>
        <end position="718"/>
    </location>
</feature>
<dbReference type="GO" id="GO:0005524">
    <property type="term" value="F:ATP binding"/>
    <property type="evidence" value="ECO:0007669"/>
    <property type="project" value="UniProtKB-KW"/>
</dbReference>
<evidence type="ECO:0000256" key="5">
    <source>
        <dbReference type="ARBA" id="ARBA00022692"/>
    </source>
</evidence>
<evidence type="ECO:0000256" key="9">
    <source>
        <dbReference type="ARBA" id="ARBA00022842"/>
    </source>
</evidence>
<dbReference type="PhylomeDB" id="B4J2Z3"/>
<gene>
    <name evidence="17" type="primary">Dgri\GH16681</name>
    <name evidence="17" type="ORF">Dgri_GH16681</name>
</gene>
<feature type="transmembrane region" description="Helical" evidence="15">
    <location>
        <begin position="104"/>
        <end position="130"/>
    </location>
</feature>
<feature type="domain" description="Guanylate cyclase" evidence="16">
    <location>
        <begin position="288"/>
        <end position="415"/>
    </location>
</feature>
<feature type="transmembrane region" description="Helical" evidence="15">
    <location>
        <begin position="595"/>
        <end position="616"/>
    </location>
</feature>
<dbReference type="OMA" id="FNPWVFT"/>
<dbReference type="InParanoid" id="B4J2Z3"/>
<dbReference type="FunCoup" id="B4J2Z3">
    <property type="interactions" value="105"/>
</dbReference>
<comment type="subcellular location">
    <subcellularLocation>
        <location evidence="3">Membrane</location>
        <topology evidence="3">Multi-pass membrane protein</topology>
    </subcellularLocation>
</comment>
<comment type="cofactor">
    <cofactor evidence="2">
        <name>Mg(2+)</name>
        <dbReference type="ChEBI" id="CHEBI:18420"/>
    </cofactor>
</comment>
<keyword evidence="6" id="KW-0479">Metal-binding</keyword>
<keyword evidence="11" id="KW-0115">cAMP biosynthesis</keyword>
<evidence type="ECO:0000256" key="4">
    <source>
        <dbReference type="ARBA" id="ARBA00012201"/>
    </source>
</evidence>
<dbReference type="GO" id="GO:0035556">
    <property type="term" value="P:intracellular signal transduction"/>
    <property type="evidence" value="ECO:0007669"/>
    <property type="project" value="InterPro"/>
</dbReference>
<dbReference type="PROSITE" id="PS50125">
    <property type="entry name" value="GUANYLATE_CYCLASE_2"/>
    <property type="match status" value="2"/>
</dbReference>
<dbReference type="InterPro" id="IPR018297">
    <property type="entry name" value="A/G_cyclase_CS"/>
</dbReference>
<keyword evidence="18" id="KW-1185">Reference proteome</keyword>
<keyword evidence="9" id="KW-0460">Magnesium</keyword>
<dbReference type="OrthoDB" id="10006362at2759"/>
<evidence type="ECO:0000256" key="1">
    <source>
        <dbReference type="ARBA" id="ARBA00001593"/>
    </source>
</evidence>
<keyword evidence="13 14" id="KW-0456">Lyase</keyword>
<keyword evidence="10 15" id="KW-1133">Transmembrane helix</keyword>
<dbReference type="SUPFAM" id="SSF55073">
    <property type="entry name" value="Nucleotide cyclase"/>
    <property type="match status" value="2"/>
</dbReference>
<evidence type="ECO:0000256" key="12">
    <source>
        <dbReference type="ARBA" id="ARBA00023136"/>
    </source>
</evidence>
<feature type="transmembrane region" description="Helical" evidence="15">
    <location>
        <begin position="72"/>
        <end position="92"/>
    </location>
</feature>
<evidence type="ECO:0000256" key="10">
    <source>
        <dbReference type="ARBA" id="ARBA00022989"/>
    </source>
</evidence>
<evidence type="ECO:0000256" key="6">
    <source>
        <dbReference type="ARBA" id="ARBA00022723"/>
    </source>
</evidence>
<accession>B4J2Z3</accession>
<evidence type="ECO:0000256" key="14">
    <source>
        <dbReference type="RuleBase" id="RU000405"/>
    </source>
</evidence>
<dbReference type="PROSITE" id="PS00452">
    <property type="entry name" value="GUANYLATE_CYCLASE_1"/>
    <property type="match status" value="1"/>
</dbReference>
<dbReference type="CDD" id="cd07302">
    <property type="entry name" value="CHD"/>
    <property type="match status" value="2"/>
</dbReference>
<dbReference type="GO" id="GO:0004016">
    <property type="term" value="F:adenylate cyclase activity"/>
    <property type="evidence" value="ECO:0007669"/>
    <property type="project" value="UniProtKB-EC"/>
</dbReference>
<dbReference type="HOGENOM" id="CLU_001072_2_5_1"/>
<comment type="similarity">
    <text evidence="14">Belongs to the adenylyl cyclase class-4/guanylyl cyclase family.</text>
</comment>
<evidence type="ECO:0000256" key="7">
    <source>
        <dbReference type="ARBA" id="ARBA00022741"/>
    </source>
</evidence>
<dbReference type="STRING" id="7222.B4J2Z3"/>
<organism evidence="18">
    <name type="scientific">Drosophila grimshawi</name>
    <name type="common">Hawaiian fruit fly</name>
    <name type="synonym">Idiomyia grimshawi</name>
    <dbReference type="NCBI Taxonomy" id="7222"/>
    <lineage>
        <taxon>Eukaryota</taxon>
        <taxon>Metazoa</taxon>
        <taxon>Ecdysozoa</taxon>
        <taxon>Arthropoda</taxon>
        <taxon>Hexapoda</taxon>
        <taxon>Insecta</taxon>
        <taxon>Pterygota</taxon>
        <taxon>Neoptera</taxon>
        <taxon>Endopterygota</taxon>
        <taxon>Diptera</taxon>
        <taxon>Brachycera</taxon>
        <taxon>Muscomorpha</taxon>
        <taxon>Ephydroidea</taxon>
        <taxon>Drosophilidae</taxon>
        <taxon>Drosophila</taxon>
        <taxon>Hawaiian Drosophila</taxon>
    </lineage>
</organism>
<name>B4J2Z3_DROGR</name>
<evidence type="ECO:0000256" key="15">
    <source>
        <dbReference type="SAM" id="Phobius"/>
    </source>
</evidence>
<evidence type="ECO:0000256" key="13">
    <source>
        <dbReference type="ARBA" id="ARBA00023239"/>
    </source>
</evidence>
<dbReference type="EMBL" id="CH916366">
    <property type="protein sequence ID" value="EDV97163.1"/>
    <property type="molecule type" value="Genomic_DNA"/>
</dbReference>
<dbReference type="GO" id="GO:0046872">
    <property type="term" value="F:metal ion binding"/>
    <property type="evidence" value="ECO:0007669"/>
    <property type="project" value="UniProtKB-KW"/>
</dbReference>
<feature type="transmembrane region" description="Helical" evidence="15">
    <location>
        <begin position="655"/>
        <end position="672"/>
    </location>
</feature>
<reference evidence="17 18" key="1">
    <citation type="journal article" date="2007" name="Nature">
        <title>Evolution of genes and genomes on the Drosophila phylogeny.</title>
        <authorList>
            <consortium name="Drosophila 12 Genomes Consortium"/>
            <person name="Clark A.G."/>
            <person name="Eisen M.B."/>
            <person name="Smith D.R."/>
            <person name="Bergman C.M."/>
            <person name="Oliver B."/>
            <person name="Markow T.A."/>
            <person name="Kaufman T.C."/>
            <person name="Kellis M."/>
            <person name="Gelbart W."/>
            <person name="Iyer V.N."/>
            <person name="Pollard D.A."/>
            <person name="Sackton T.B."/>
            <person name="Larracuente A.M."/>
            <person name="Singh N.D."/>
            <person name="Abad J.P."/>
            <person name="Abt D.N."/>
            <person name="Adryan B."/>
            <person name="Aguade M."/>
            <person name="Akashi H."/>
            <person name="Anderson W.W."/>
            <person name="Aquadro C.F."/>
            <person name="Ardell D.H."/>
            <person name="Arguello R."/>
            <person name="Artieri C.G."/>
            <person name="Barbash D.A."/>
            <person name="Barker D."/>
            <person name="Barsanti P."/>
            <person name="Batterham P."/>
            <person name="Batzoglou S."/>
            <person name="Begun D."/>
            <person name="Bhutkar A."/>
            <person name="Blanco E."/>
            <person name="Bosak S.A."/>
            <person name="Bradley R.K."/>
            <person name="Brand A.D."/>
            <person name="Brent M.R."/>
            <person name="Brooks A.N."/>
            <person name="Brown R.H."/>
            <person name="Butlin R.K."/>
            <person name="Caggese C."/>
            <person name="Calvi B.R."/>
            <person name="Bernardo de Carvalho A."/>
            <person name="Caspi A."/>
            <person name="Castrezana S."/>
            <person name="Celniker S.E."/>
            <person name="Chang J.L."/>
            <person name="Chapple C."/>
            <person name="Chatterji S."/>
            <person name="Chinwalla A."/>
            <person name="Civetta A."/>
            <person name="Clifton S.W."/>
            <person name="Comeron J.M."/>
            <person name="Costello J.C."/>
            <person name="Coyne J.A."/>
            <person name="Daub J."/>
            <person name="David R.G."/>
            <person name="Delcher A.L."/>
            <person name="Delehaunty K."/>
            <person name="Do C.B."/>
            <person name="Ebling H."/>
            <person name="Edwards K."/>
            <person name="Eickbush T."/>
            <person name="Evans J.D."/>
            <person name="Filipski A."/>
            <person name="Findeiss S."/>
            <person name="Freyhult E."/>
            <person name="Fulton L."/>
            <person name="Fulton R."/>
            <person name="Garcia A.C."/>
            <person name="Gardiner A."/>
            <person name="Garfield D.A."/>
            <person name="Garvin B.E."/>
            <person name="Gibson G."/>
            <person name="Gilbert D."/>
            <person name="Gnerre S."/>
            <person name="Godfrey J."/>
            <person name="Good R."/>
            <person name="Gotea V."/>
            <person name="Gravely B."/>
            <person name="Greenberg A.J."/>
            <person name="Griffiths-Jones S."/>
            <person name="Gross S."/>
            <person name="Guigo R."/>
            <person name="Gustafson E.A."/>
            <person name="Haerty W."/>
            <person name="Hahn M.W."/>
            <person name="Halligan D.L."/>
            <person name="Halpern A.L."/>
            <person name="Halter G.M."/>
            <person name="Han M.V."/>
            <person name="Heger A."/>
            <person name="Hillier L."/>
            <person name="Hinrichs A.S."/>
            <person name="Holmes I."/>
            <person name="Hoskins R.A."/>
            <person name="Hubisz M.J."/>
            <person name="Hultmark D."/>
            <person name="Huntley M.A."/>
            <person name="Jaffe D.B."/>
            <person name="Jagadeeshan S."/>
            <person name="Jeck W.R."/>
            <person name="Johnson J."/>
            <person name="Jones C.D."/>
            <person name="Jordan W.C."/>
            <person name="Karpen G.H."/>
            <person name="Kataoka E."/>
            <person name="Keightley P.D."/>
            <person name="Kheradpour P."/>
            <person name="Kirkness E.F."/>
            <person name="Koerich L.B."/>
            <person name="Kristiansen K."/>
            <person name="Kudrna D."/>
            <person name="Kulathinal R.J."/>
            <person name="Kumar S."/>
            <person name="Kwok R."/>
            <person name="Lander E."/>
            <person name="Langley C.H."/>
            <person name="Lapoint R."/>
            <person name="Lazzaro B.P."/>
            <person name="Lee S.J."/>
            <person name="Levesque L."/>
            <person name="Li R."/>
            <person name="Lin C.F."/>
            <person name="Lin M.F."/>
            <person name="Lindblad-Toh K."/>
            <person name="Llopart A."/>
            <person name="Long M."/>
            <person name="Low L."/>
            <person name="Lozovsky E."/>
            <person name="Lu J."/>
            <person name="Luo M."/>
            <person name="Machado C.A."/>
            <person name="Makalowski W."/>
            <person name="Marzo M."/>
            <person name="Matsuda M."/>
            <person name="Matzkin L."/>
            <person name="McAllister B."/>
            <person name="McBride C.S."/>
            <person name="McKernan B."/>
            <person name="McKernan K."/>
            <person name="Mendez-Lago M."/>
            <person name="Minx P."/>
            <person name="Mollenhauer M.U."/>
            <person name="Montooth K."/>
            <person name="Mount S.M."/>
            <person name="Mu X."/>
            <person name="Myers E."/>
            <person name="Negre B."/>
            <person name="Newfeld S."/>
            <person name="Nielsen R."/>
            <person name="Noor M.A."/>
            <person name="O'Grady P."/>
            <person name="Pachter L."/>
            <person name="Papaceit M."/>
            <person name="Parisi M.J."/>
            <person name="Parisi M."/>
            <person name="Parts L."/>
            <person name="Pedersen J.S."/>
            <person name="Pesole G."/>
            <person name="Phillippy A.M."/>
            <person name="Ponting C.P."/>
            <person name="Pop M."/>
            <person name="Porcelli D."/>
            <person name="Powell J.R."/>
            <person name="Prohaska S."/>
            <person name="Pruitt K."/>
            <person name="Puig M."/>
            <person name="Quesneville H."/>
            <person name="Ram K.R."/>
            <person name="Rand D."/>
            <person name="Rasmussen M.D."/>
            <person name="Reed L.K."/>
            <person name="Reenan R."/>
            <person name="Reily A."/>
            <person name="Remington K.A."/>
            <person name="Rieger T.T."/>
            <person name="Ritchie M.G."/>
            <person name="Robin C."/>
            <person name="Rogers Y.H."/>
            <person name="Rohde C."/>
            <person name="Rozas J."/>
            <person name="Rubenfield M.J."/>
            <person name="Ruiz A."/>
            <person name="Russo S."/>
            <person name="Salzberg S.L."/>
            <person name="Sanchez-Gracia A."/>
            <person name="Saranga D.J."/>
            <person name="Sato H."/>
            <person name="Schaeffer S.W."/>
            <person name="Schatz M.C."/>
            <person name="Schlenke T."/>
            <person name="Schwartz R."/>
            <person name="Segarra C."/>
            <person name="Singh R.S."/>
            <person name="Sirot L."/>
            <person name="Sirota M."/>
            <person name="Sisneros N.B."/>
            <person name="Smith C.D."/>
            <person name="Smith T.F."/>
            <person name="Spieth J."/>
            <person name="Stage D.E."/>
            <person name="Stark A."/>
            <person name="Stephan W."/>
            <person name="Strausberg R.L."/>
            <person name="Strempel S."/>
            <person name="Sturgill D."/>
            <person name="Sutton G."/>
            <person name="Sutton G.G."/>
            <person name="Tao W."/>
            <person name="Teichmann S."/>
            <person name="Tobari Y.N."/>
            <person name="Tomimura Y."/>
            <person name="Tsolas J.M."/>
            <person name="Valente V.L."/>
            <person name="Venter E."/>
            <person name="Venter J.C."/>
            <person name="Vicario S."/>
            <person name="Vieira F.G."/>
            <person name="Vilella A.J."/>
            <person name="Villasante A."/>
            <person name="Walenz B."/>
            <person name="Wang J."/>
            <person name="Wasserman M."/>
            <person name="Watts T."/>
            <person name="Wilson D."/>
            <person name="Wilson R.K."/>
            <person name="Wing R.A."/>
            <person name="Wolfner M.F."/>
            <person name="Wong A."/>
            <person name="Wong G.K."/>
            <person name="Wu C.I."/>
            <person name="Wu G."/>
            <person name="Yamamoto D."/>
            <person name="Yang H.P."/>
            <person name="Yang S.P."/>
            <person name="Yorke J.A."/>
            <person name="Yoshida K."/>
            <person name="Zdobnov E."/>
            <person name="Zhang P."/>
            <person name="Zhang Y."/>
            <person name="Zimin A.V."/>
            <person name="Baldwin J."/>
            <person name="Abdouelleil A."/>
            <person name="Abdulkadir J."/>
            <person name="Abebe A."/>
            <person name="Abera B."/>
            <person name="Abreu J."/>
            <person name="Acer S.C."/>
            <person name="Aftuck L."/>
            <person name="Alexander A."/>
            <person name="An P."/>
            <person name="Anderson E."/>
            <person name="Anderson S."/>
            <person name="Arachi H."/>
            <person name="Azer M."/>
            <person name="Bachantsang P."/>
            <person name="Barry A."/>
            <person name="Bayul T."/>
            <person name="Berlin A."/>
            <person name="Bessette D."/>
            <person name="Bloom T."/>
            <person name="Blye J."/>
            <person name="Boguslavskiy L."/>
            <person name="Bonnet C."/>
            <person name="Boukhgalter B."/>
            <person name="Bourzgui I."/>
            <person name="Brown A."/>
            <person name="Cahill P."/>
            <person name="Channer S."/>
            <person name="Cheshatsang Y."/>
            <person name="Chuda L."/>
            <person name="Citroen M."/>
            <person name="Collymore A."/>
            <person name="Cooke P."/>
            <person name="Costello M."/>
            <person name="D'Aco K."/>
            <person name="Daza R."/>
            <person name="De Haan G."/>
            <person name="DeGray S."/>
            <person name="DeMaso C."/>
            <person name="Dhargay N."/>
            <person name="Dooley K."/>
            <person name="Dooley E."/>
            <person name="Doricent M."/>
            <person name="Dorje P."/>
            <person name="Dorjee K."/>
            <person name="Dupes A."/>
            <person name="Elong R."/>
            <person name="Falk J."/>
            <person name="Farina A."/>
            <person name="Faro S."/>
            <person name="Ferguson D."/>
            <person name="Fisher S."/>
            <person name="Foley C.D."/>
            <person name="Franke A."/>
            <person name="Friedrich D."/>
            <person name="Gadbois L."/>
            <person name="Gearin G."/>
            <person name="Gearin C.R."/>
            <person name="Giannoukos G."/>
            <person name="Goode T."/>
            <person name="Graham J."/>
            <person name="Grandbois E."/>
            <person name="Grewal S."/>
            <person name="Gyaltsen K."/>
            <person name="Hafez N."/>
            <person name="Hagos B."/>
            <person name="Hall J."/>
            <person name="Henson C."/>
            <person name="Hollinger A."/>
            <person name="Honan T."/>
            <person name="Huard M.D."/>
            <person name="Hughes L."/>
            <person name="Hurhula B."/>
            <person name="Husby M.E."/>
            <person name="Kamat A."/>
            <person name="Kanga B."/>
            <person name="Kashin S."/>
            <person name="Khazanovich D."/>
            <person name="Kisner P."/>
            <person name="Lance K."/>
            <person name="Lara M."/>
            <person name="Lee W."/>
            <person name="Lennon N."/>
            <person name="Letendre F."/>
            <person name="LeVine R."/>
            <person name="Lipovsky A."/>
            <person name="Liu X."/>
            <person name="Liu J."/>
            <person name="Liu S."/>
            <person name="Lokyitsang T."/>
            <person name="Lokyitsang Y."/>
            <person name="Lubonja R."/>
            <person name="Lui A."/>
            <person name="MacDonald P."/>
            <person name="Magnisalis V."/>
            <person name="Maru K."/>
            <person name="Matthews C."/>
            <person name="McCusker W."/>
            <person name="McDonough S."/>
            <person name="Mehta T."/>
            <person name="Meldrim J."/>
            <person name="Meneus L."/>
            <person name="Mihai O."/>
            <person name="Mihalev A."/>
            <person name="Mihova T."/>
            <person name="Mittelman R."/>
            <person name="Mlenga V."/>
            <person name="Montmayeur A."/>
            <person name="Mulrain L."/>
            <person name="Navidi A."/>
            <person name="Naylor J."/>
            <person name="Negash T."/>
            <person name="Nguyen T."/>
            <person name="Nguyen N."/>
            <person name="Nicol R."/>
            <person name="Norbu C."/>
            <person name="Norbu N."/>
            <person name="Novod N."/>
            <person name="O'Neill B."/>
            <person name="Osman S."/>
            <person name="Markiewicz E."/>
            <person name="Oyono O.L."/>
            <person name="Patti C."/>
            <person name="Phunkhang P."/>
            <person name="Pierre F."/>
            <person name="Priest M."/>
            <person name="Raghuraman S."/>
            <person name="Rege F."/>
            <person name="Reyes R."/>
            <person name="Rise C."/>
            <person name="Rogov P."/>
            <person name="Ross K."/>
            <person name="Ryan E."/>
            <person name="Settipalli S."/>
            <person name="Shea T."/>
            <person name="Sherpa N."/>
            <person name="Shi L."/>
            <person name="Shih D."/>
            <person name="Sparrow T."/>
            <person name="Spaulding J."/>
            <person name="Stalker J."/>
            <person name="Stange-Thomann N."/>
            <person name="Stavropoulos S."/>
            <person name="Stone C."/>
            <person name="Strader C."/>
            <person name="Tesfaye S."/>
            <person name="Thomson T."/>
            <person name="Thoulutsang Y."/>
            <person name="Thoulutsang D."/>
            <person name="Topham K."/>
            <person name="Topping I."/>
            <person name="Tsamla T."/>
            <person name="Vassiliev H."/>
            <person name="Vo A."/>
            <person name="Wangchuk T."/>
            <person name="Wangdi T."/>
            <person name="Weiand M."/>
            <person name="Wilkinson J."/>
            <person name="Wilson A."/>
            <person name="Yadav S."/>
            <person name="Young G."/>
            <person name="Yu Q."/>
            <person name="Zembek L."/>
            <person name="Zhong D."/>
            <person name="Zimmer A."/>
            <person name="Zwirko Z."/>
            <person name="Jaffe D.B."/>
            <person name="Alvarez P."/>
            <person name="Brockman W."/>
            <person name="Butler J."/>
            <person name="Chin C."/>
            <person name="Gnerre S."/>
            <person name="Grabherr M."/>
            <person name="Kleber M."/>
            <person name="Mauceli E."/>
            <person name="MacCallum I."/>
        </authorList>
    </citation>
    <scope>NUCLEOTIDE SEQUENCE [LARGE SCALE GENOMIC DNA]</scope>
    <source>
        <strain evidence="18">Tucson 15287-2541.00</strain>
    </source>
</reference>
<dbReference type="Gene3D" id="3.30.70.1230">
    <property type="entry name" value="Nucleotide cyclase"/>
    <property type="match status" value="2"/>
</dbReference>
<dbReference type="FunFam" id="3.30.70.1230:FF:000024">
    <property type="entry name" value="ACXA, isoform A"/>
    <property type="match status" value="1"/>
</dbReference>
<evidence type="ECO:0000256" key="3">
    <source>
        <dbReference type="ARBA" id="ARBA00004141"/>
    </source>
</evidence>
<feature type="domain" description="Guanylate cyclase" evidence="16">
    <location>
        <begin position="835"/>
        <end position="1013"/>
    </location>
</feature>
<dbReference type="GO" id="GO:0005886">
    <property type="term" value="C:plasma membrane"/>
    <property type="evidence" value="ECO:0007669"/>
    <property type="project" value="TreeGrafter"/>
</dbReference>
<keyword evidence="12 15" id="KW-0472">Membrane</keyword>
<dbReference type="InterPro" id="IPR029787">
    <property type="entry name" value="Nucleotide_cyclase"/>
</dbReference>
<dbReference type="GO" id="GO:0007189">
    <property type="term" value="P:adenylate cyclase-activating G protein-coupled receptor signaling pathway"/>
    <property type="evidence" value="ECO:0007669"/>
    <property type="project" value="TreeGrafter"/>
</dbReference>
<sequence length="1087" mass="126300">MSCRLDYSQELKWERSFLKKKCKQVGVEHEFHKYQMRLSANYIGVFLVLHLGFIASHSILLLMTSAPYYDSIYIDIAVYLISAVVVSVTMWVNFYEDFVLRHFYLTYLTSILVVIFFVVIDVSLCIYHAYINWETMSIFDTYLMLTIYVFLPIPHILPPLLLGGSATLFYVIFRIVNHSLRRNYMFITTHIAHHICLNLLGTFFRIIRDIIVRSSFLDRHQYFMEDLWIRNARKQEKVFLHTILPMQIAQPIESDIRNRIKYSEKHRDQVSPNRREHIMAIQLHPDVSILYADVVNYTHLTTTLSVNNLIALLHEIYGRFDNAAKRFMVQRIKFLGDCYYCVSGMITPDPDHAKRCVELGLCMIENMRDVRTKQNVDIDIRVGVHSGEVFAGVIGTAKLQYDIWGRDVIIANHLEATGVPSYIHVSERTLQLIIDFGFEVHPGTQTALADPYLVKHNINTFLIRLNAYAHKSINLNIDKFEYINTISPMLDTKGQNQNVEQELAEEFKKMPVGPSGICKAIKKLLRFGASKDMKDVKHTDTAIGYYMMQFHDPRLEISYVNQPDYLLKYSILLAWIICLSLAYTQMVFVSGFVPFASYLSALFVVSLTMLLIVAWYKKLCIWRYSNRPHRYSQFSCYLFRIGENIQSSLVKRMSIYLYTISVYFAIVSMMLMDCDKSEFQLVQIESKLYHYEPEYSMCFPPWVLTTMVSLIISMSLIFTRIPIMMKVIVSTLAAITYLIVVFFQFEIIMHHTFTTNPYLSPEYCHGEFVVIILLKLYFKERQTEFNNKINFKWRVELLKKQHDGYITDQSISVLLHNILPSHVVNVYLNALAKHEFYYENYEMVAVMFASLKNFPMDLPNLRLLNEIISEFDRILTFYRDYYVVEKIKIVGCTYMAACGLDVRFSKVYVDTRGPHDSVIREVMRARRSLMLLNKNSGMIRKRDEVVFVLTTFALDLMRTLWVCNKNMSVYREIYDTDLSIGISSGEVMAGVVGASQVHYDIWGNAVNMASRMDSTGVAGKIQVTEETATILVDYGVECSYRGLTYVKGRGTLPTYFVDIDDNYEFKYSRMDMDNGDRSSSSEGSTKA</sequence>
<proteinExistence type="inferred from homology"/>
<evidence type="ECO:0000256" key="11">
    <source>
        <dbReference type="ARBA" id="ARBA00022998"/>
    </source>
</evidence>
<evidence type="ECO:0000256" key="8">
    <source>
        <dbReference type="ARBA" id="ARBA00022840"/>
    </source>
</evidence>
<keyword evidence="7" id="KW-0547">Nucleotide-binding</keyword>
<dbReference type="InterPro" id="IPR001054">
    <property type="entry name" value="A/G_cyclase"/>
</dbReference>
<evidence type="ECO:0000313" key="18">
    <source>
        <dbReference type="Proteomes" id="UP000001070"/>
    </source>
</evidence>
<keyword evidence="5 15" id="KW-0812">Transmembrane</keyword>
<dbReference type="Pfam" id="PF00211">
    <property type="entry name" value="Guanylate_cyc"/>
    <property type="match status" value="2"/>
</dbReference>